<evidence type="ECO:0000256" key="4">
    <source>
        <dbReference type="ARBA" id="ARBA00023211"/>
    </source>
</evidence>
<dbReference type="InterPro" id="IPR032466">
    <property type="entry name" value="Metal_Hydrolase"/>
</dbReference>
<dbReference type="InterPro" id="IPR026912">
    <property type="entry name" value="Adenine_deam_C"/>
</dbReference>
<name>A0A926XZX9_9BACT</name>
<dbReference type="Pfam" id="PF13382">
    <property type="entry name" value="Adenine_deam_C"/>
    <property type="match status" value="2"/>
</dbReference>
<dbReference type="InterPro" id="IPR011059">
    <property type="entry name" value="Metal-dep_hydrolase_composite"/>
</dbReference>
<dbReference type="Gene3D" id="2.30.40.10">
    <property type="entry name" value="Urease, subunit C, domain 1"/>
    <property type="match status" value="1"/>
</dbReference>
<dbReference type="GO" id="GO:0006146">
    <property type="term" value="P:adenine catabolic process"/>
    <property type="evidence" value="ECO:0007669"/>
    <property type="project" value="InterPro"/>
</dbReference>
<dbReference type="HAMAP" id="MF_01518">
    <property type="entry name" value="Adenine_deamin"/>
    <property type="match status" value="1"/>
</dbReference>
<dbReference type="InterPro" id="IPR006679">
    <property type="entry name" value="Adenine_deam"/>
</dbReference>
<dbReference type="AlphaFoldDB" id="A0A926XZX9"/>
<evidence type="ECO:0000256" key="1">
    <source>
        <dbReference type="ARBA" id="ARBA00006773"/>
    </source>
</evidence>
<keyword evidence="10" id="KW-1185">Reference proteome</keyword>
<dbReference type="Gene3D" id="3.20.20.140">
    <property type="entry name" value="Metal-dependent hydrolases"/>
    <property type="match status" value="1"/>
</dbReference>
<dbReference type="EMBL" id="JACWZY010000001">
    <property type="protein sequence ID" value="MBD2699380.1"/>
    <property type="molecule type" value="Genomic_DNA"/>
</dbReference>
<sequence length="570" mass="62124">MLTANLLNLFDHTIFYGTLTIENGRITRITPLGPERPDVPYVLPGFVDAHVHIESSLLTPPQFARLAVLHGTVATVSDPHEIGNVLGVEGVKYMINEAKRVPFKFMFGAPSCVPATTFETAGATINVKEVRQLLGLKEIGYLAEMMNFPGVLQEDSDVMAKIALAKAFNKPIDGHAPGLMGEAAQNYIDAGITTDHECFTYEEGLDKAQRGMNILIREGSAARNFDALIPLIDEFPSQIMFCSDDKHPDTLATGHINQLVMRALAKGYSLWNVLRAACLNPVLHYRLPVGLLREGDPADYVVVKNLKDFRVQQTFINGELVAENGQTHIPDLRSEHINHFNCTPKTPTDFAVQVVETGSETPMIRVIEALNGQLITNELQLEASVEDNQIVPDVARDVLKLVVVNRYQDVPPAVGFIKNFGLKHGAIASSVGHDSHNITAVGCDDESICQAVNLIIEAKGGLSAVVGKTSSEQPNDVMSRREFLHITTTSETQLLSLPVAGLMTDDDGFEVAGEYAALDAFAKQELGSTLSAPYMTLSFMALLVIPNLKLSDKGLFDGQTFTFSSLQIVK</sequence>
<feature type="domain" description="Adenine deaminase C-terminal" evidence="8">
    <location>
        <begin position="492"/>
        <end position="561"/>
    </location>
</feature>
<evidence type="ECO:0000256" key="6">
    <source>
        <dbReference type="HAMAP-Rule" id="MF_01518"/>
    </source>
</evidence>
<protein>
    <recommendedName>
        <fullName evidence="2 6">Adenine deaminase</fullName>
        <shortName evidence="6">Adenase</shortName>
        <shortName evidence="6">Adenine aminase</shortName>
        <ecNumber evidence="2 6">3.5.4.2</ecNumber>
    </recommendedName>
</protein>
<feature type="domain" description="Amidohydrolase-related" evidence="7">
    <location>
        <begin position="41"/>
        <end position="321"/>
    </location>
</feature>
<comment type="catalytic activity">
    <reaction evidence="5 6">
        <text>adenine + H2O + H(+) = hypoxanthine + NH4(+)</text>
        <dbReference type="Rhea" id="RHEA:23688"/>
        <dbReference type="ChEBI" id="CHEBI:15377"/>
        <dbReference type="ChEBI" id="CHEBI:15378"/>
        <dbReference type="ChEBI" id="CHEBI:16708"/>
        <dbReference type="ChEBI" id="CHEBI:17368"/>
        <dbReference type="ChEBI" id="CHEBI:28938"/>
        <dbReference type="EC" id="3.5.4.2"/>
    </reaction>
</comment>
<dbReference type="NCBIfam" id="TIGR01178">
    <property type="entry name" value="ade"/>
    <property type="match status" value="1"/>
</dbReference>
<feature type="domain" description="Adenine deaminase C-terminal" evidence="8">
    <location>
        <begin position="373"/>
        <end position="468"/>
    </location>
</feature>
<evidence type="ECO:0000259" key="7">
    <source>
        <dbReference type="Pfam" id="PF01979"/>
    </source>
</evidence>
<dbReference type="CDD" id="cd01295">
    <property type="entry name" value="AdeC"/>
    <property type="match status" value="1"/>
</dbReference>
<proteinExistence type="inferred from homology"/>
<comment type="similarity">
    <text evidence="1 6">Belongs to the metallo-dependent hydrolases superfamily. Adenine deaminase family.</text>
</comment>
<accession>A0A926XZX9</accession>
<evidence type="ECO:0000313" key="9">
    <source>
        <dbReference type="EMBL" id="MBD2699380.1"/>
    </source>
</evidence>
<dbReference type="SUPFAM" id="SSF51338">
    <property type="entry name" value="Composite domain of metallo-dependent hydrolases"/>
    <property type="match status" value="1"/>
</dbReference>
<evidence type="ECO:0000256" key="3">
    <source>
        <dbReference type="ARBA" id="ARBA00022801"/>
    </source>
</evidence>
<dbReference type="InterPro" id="IPR006680">
    <property type="entry name" value="Amidohydro-rel"/>
</dbReference>
<dbReference type="PANTHER" id="PTHR11113">
    <property type="entry name" value="N-ACETYLGLUCOSAMINE-6-PHOSPHATE DEACETYLASE"/>
    <property type="match status" value="1"/>
</dbReference>
<gene>
    <name evidence="6 9" type="primary">ade</name>
    <name evidence="9" type="ORF">IC229_01940</name>
</gene>
<reference evidence="9" key="1">
    <citation type="submission" date="2020-09" db="EMBL/GenBank/DDBJ databases">
        <authorList>
            <person name="Kim M.K."/>
        </authorList>
    </citation>
    <scope>NUCLEOTIDE SEQUENCE</scope>
    <source>
        <strain evidence="9">BT702</strain>
    </source>
</reference>
<keyword evidence="4 6" id="KW-0464">Manganese</keyword>
<dbReference type="Pfam" id="PF01979">
    <property type="entry name" value="Amidohydro_1"/>
    <property type="match status" value="1"/>
</dbReference>
<dbReference type="SUPFAM" id="SSF51556">
    <property type="entry name" value="Metallo-dependent hydrolases"/>
    <property type="match status" value="1"/>
</dbReference>
<dbReference type="PANTHER" id="PTHR11113:SF2">
    <property type="entry name" value="ADENINE DEAMINASE"/>
    <property type="match status" value="1"/>
</dbReference>
<comment type="caution">
    <text evidence="9">The sequence shown here is derived from an EMBL/GenBank/DDBJ whole genome shotgun (WGS) entry which is preliminary data.</text>
</comment>
<evidence type="ECO:0000256" key="5">
    <source>
        <dbReference type="ARBA" id="ARBA00047720"/>
    </source>
</evidence>
<evidence type="ECO:0000313" key="10">
    <source>
        <dbReference type="Proteomes" id="UP000598820"/>
    </source>
</evidence>
<dbReference type="EC" id="3.5.4.2" evidence="2 6"/>
<dbReference type="GO" id="GO:0000034">
    <property type="term" value="F:adenine deaminase activity"/>
    <property type="evidence" value="ECO:0007669"/>
    <property type="project" value="UniProtKB-UniRule"/>
</dbReference>
<comment type="cofactor">
    <cofactor evidence="6">
        <name>Mn(2+)</name>
        <dbReference type="ChEBI" id="CHEBI:29035"/>
    </cofactor>
</comment>
<evidence type="ECO:0000259" key="8">
    <source>
        <dbReference type="Pfam" id="PF13382"/>
    </source>
</evidence>
<organism evidence="9 10">
    <name type="scientific">Spirosoma profusum</name>
    <dbReference type="NCBI Taxonomy" id="2771354"/>
    <lineage>
        <taxon>Bacteria</taxon>
        <taxon>Pseudomonadati</taxon>
        <taxon>Bacteroidota</taxon>
        <taxon>Cytophagia</taxon>
        <taxon>Cytophagales</taxon>
        <taxon>Cytophagaceae</taxon>
        <taxon>Spirosoma</taxon>
    </lineage>
</organism>
<evidence type="ECO:0000256" key="2">
    <source>
        <dbReference type="ARBA" id="ARBA00012782"/>
    </source>
</evidence>
<dbReference type="Proteomes" id="UP000598820">
    <property type="component" value="Unassembled WGS sequence"/>
</dbReference>
<keyword evidence="3 6" id="KW-0378">Hydrolase</keyword>
<dbReference type="RefSeq" id="WP_190885224.1">
    <property type="nucleotide sequence ID" value="NZ_JACWZY010000001.1"/>
</dbReference>